<organism evidence="2 3">
    <name type="scientific">Knipowitschia caucasica</name>
    <name type="common">Caucasian dwarf goby</name>
    <name type="synonym">Pomatoschistus caucasicus</name>
    <dbReference type="NCBI Taxonomy" id="637954"/>
    <lineage>
        <taxon>Eukaryota</taxon>
        <taxon>Metazoa</taxon>
        <taxon>Chordata</taxon>
        <taxon>Craniata</taxon>
        <taxon>Vertebrata</taxon>
        <taxon>Euteleostomi</taxon>
        <taxon>Actinopterygii</taxon>
        <taxon>Neopterygii</taxon>
        <taxon>Teleostei</taxon>
        <taxon>Neoteleostei</taxon>
        <taxon>Acanthomorphata</taxon>
        <taxon>Gobiaria</taxon>
        <taxon>Gobiiformes</taxon>
        <taxon>Gobioidei</taxon>
        <taxon>Gobiidae</taxon>
        <taxon>Gobiinae</taxon>
        <taxon>Knipowitschia</taxon>
    </lineage>
</organism>
<accession>A0AAV2KTF2</accession>
<dbReference type="AlphaFoldDB" id="A0AAV2KTF2"/>
<keyword evidence="3" id="KW-1185">Reference proteome</keyword>
<dbReference type="Proteomes" id="UP001497482">
    <property type="component" value="Chromosome 2"/>
</dbReference>
<evidence type="ECO:0000313" key="2">
    <source>
        <dbReference type="EMBL" id="CAL1592225.1"/>
    </source>
</evidence>
<reference evidence="2 3" key="1">
    <citation type="submission" date="2024-04" db="EMBL/GenBank/DDBJ databases">
        <authorList>
            <person name="Waldvogel A.-M."/>
            <person name="Schoenle A."/>
        </authorList>
    </citation>
    <scope>NUCLEOTIDE SEQUENCE [LARGE SCALE GENOMIC DNA]</scope>
</reference>
<sequence length="70" mass="7643">MSSFVKVTQLPQYTAAPAAHHQSPVPAGLILVIRLRERQFFPVCGGLFSPDRTWSGPEVKKPPQSADAVQ</sequence>
<name>A0AAV2KTF2_KNICA</name>
<evidence type="ECO:0000256" key="1">
    <source>
        <dbReference type="SAM" id="MobiDB-lite"/>
    </source>
</evidence>
<protein>
    <submittedName>
        <fullName evidence="2">Uncharacterized protein</fullName>
    </submittedName>
</protein>
<proteinExistence type="predicted"/>
<dbReference type="EMBL" id="OZ035824">
    <property type="protein sequence ID" value="CAL1592225.1"/>
    <property type="molecule type" value="Genomic_DNA"/>
</dbReference>
<evidence type="ECO:0000313" key="3">
    <source>
        <dbReference type="Proteomes" id="UP001497482"/>
    </source>
</evidence>
<gene>
    <name evidence="2" type="ORF">KC01_LOCUS21507</name>
</gene>
<feature type="region of interest" description="Disordered" evidence="1">
    <location>
        <begin position="50"/>
        <end position="70"/>
    </location>
</feature>